<dbReference type="InterPro" id="IPR015392">
    <property type="entry name" value="TehB/YeaR-like_dom"/>
</dbReference>
<sequence length="91" mass="10121">MKTLPPDLHLTRRTPEFTASTIPVGLLHDHRTEPGVWGMMIEERHLLLPGRSGIVEQAVKHQVMPFGPVRFHVEFHAGPDVVMAPTGSPAR</sequence>
<dbReference type="EMBL" id="MLJW01006161">
    <property type="protein sequence ID" value="OIQ67087.1"/>
    <property type="molecule type" value="Genomic_DNA"/>
</dbReference>
<dbReference type="Pfam" id="PF09313">
    <property type="entry name" value="TehB-like"/>
    <property type="match status" value="1"/>
</dbReference>
<name>A0A1J5PH25_9ZZZZ</name>
<protein>
    <recommendedName>
        <fullName evidence="1">TehB/YeaR-like domain-containing protein</fullName>
    </recommendedName>
</protein>
<dbReference type="Gene3D" id="2.60.120.10">
    <property type="entry name" value="Jelly Rolls"/>
    <property type="match status" value="1"/>
</dbReference>
<dbReference type="AlphaFoldDB" id="A0A1J5PH25"/>
<gene>
    <name evidence="2" type="ORF">GALL_513380</name>
</gene>
<dbReference type="SUPFAM" id="SSF51197">
    <property type="entry name" value="Clavaminate synthase-like"/>
    <property type="match status" value="1"/>
</dbReference>
<evidence type="ECO:0000259" key="1">
    <source>
        <dbReference type="Pfam" id="PF09313"/>
    </source>
</evidence>
<comment type="caution">
    <text evidence="2">The sequence shown here is derived from an EMBL/GenBank/DDBJ whole genome shotgun (WGS) entry which is preliminary data.</text>
</comment>
<feature type="domain" description="TehB/YeaR-like" evidence="1">
    <location>
        <begin position="12"/>
        <end position="40"/>
    </location>
</feature>
<proteinExistence type="predicted"/>
<evidence type="ECO:0000313" key="2">
    <source>
        <dbReference type="EMBL" id="OIQ67087.1"/>
    </source>
</evidence>
<accession>A0A1J5PH25</accession>
<reference evidence="2" key="1">
    <citation type="submission" date="2016-10" db="EMBL/GenBank/DDBJ databases">
        <title>Sequence of Gallionella enrichment culture.</title>
        <authorList>
            <person name="Poehlein A."/>
            <person name="Muehling M."/>
            <person name="Daniel R."/>
        </authorList>
    </citation>
    <scope>NUCLEOTIDE SEQUENCE</scope>
</reference>
<organism evidence="2">
    <name type="scientific">mine drainage metagenome</name>
    <dbReference type="NCBI Taxonomy" id="410659"/>
    <lineage>
        <taxon>unclassified sequences</taxon>
        <taxon>metagenomes</taxon>
        <taxon>ecological metagenomes</taxon>
    </lineage>
</organism>
<dbReference type="InterPro" id="IPR014710">
    <property type="entry name" value="RmlC-like_jellyroll"/>
</dbReference>